<dbReference type="PANTHER" id="PTHR43799:SF1">
    <property type="entry name" value="ASPARTATE AMINOTRANSFERASE"/>
    <property type="match status" value="1"/>
</dbReference>
<evidence type="ECO:0000313" key="2">
    <source>
        <dbReference type="EMBL" id="HIZ18914.1"/>
    </source>
</evidence>
<proteinExistence type="predicted"/>
<keyword evidence="2" id="KW-0032">Aminotransferase</keyword>
<dbReference type="GO" id="GO:0004069">
    <property type="term" value="F:L-aspartate:2-oxoglutarate aminotransferase activity"/>
    <property type="evidence" value="ECO:0007669"/>
    <property type="project" value="InterPro"/>
</dbReference>
<reference evidence="2" key="1">
    <citation type="journal article" date="2021" name="PeerJ">
        <title>Extensive microbial diversity within the chicken gut microbiome revealed by metagenomics and culture.</title>
        <authorList>
            <person name="Gilroy R."/>
            <person name="Ravi A."/>
            <person name="Getino M."/>
            <person name="Pursley I."/>
            <person name="Horton D.L."/>
            <person name="Alikhan N.F."/>
            <person name="Baker D."/>
            <person name="Gharbi K."/>
            <person name="Hall N."/>
            <person name="Watson M."/>
            <person name="Adriaenssens E.M."/>
            <person name="Foster-Nyarko E."/>
            <person name="Jarju S."/>
            <person name="Secka A."/>
            <person name="Antonio M."/>
            <person name="Oren A."/>
            <person name="Chaudhuri R.R."/>
            <person name="La Ragione R."/>
            <person name="Hildebrand F."/>
            <person name="Pallen M.J."/>
        </authorList>
    </citation>
    <scope>NUCLEOTIDE SEQUENCE</scope>
    <source>
        <strain evidence="2">ChiHecolR3B27-1887</strain>
    </source>
</reference>
<dbReference type="SUPFAM" id="SSF53383">
    <property type="entry name" value="PLP-dependent transferases"/>
    <property type="match status" value="1"/>
</dbReference>
<dbReference type="Gene3D" id="3.40.640.10">
    <property type="entry name" value="Type I PLP-dependent aspartate aminotransferase-like (Major domain)"/>
    <property type="match status" value="1"/>
</dbReference>
<evidence type="ECO:0000313" key="3">
    <source>
        <dbReference type="Proteomes" id="UP000824029"/>
    </source>
</evidence>
<dbReference type="CDD" id="cd00609">
    <property type="entry name" value="AAT_like"/>
    <property type="match status" value="1"/>
</dbReference>
<dbReference type="InterPro" id="IPR015422">
    <property type="entry name" value="PyrdxlP-dep_Trfase_small"/>
</dbReference>
<reference evidence="2" key="2">
    <citation type="submission" date="2021-04" db="EMBL/GenBank/DDBJ databases">
        <authorList>
            <person name="Gilroy R."/>
        </authorList>
    </citation>
    <scope>NUCLEOTIDE SEQUENCE</scope>
    <source>
        <strain evidence="2">ChiHecolR3B27-1887</strain>
    </source>
</reference>
<dbReference type="EMBL" id="DXBZ01000147">
    <property type="protein sequence ID" value="HIZ18914.1"/>
    <property type="molecule type" value="Genomic_DNA"/>
</dbReference>
<keyword evidence="1" id="KW-0175">Coiled coil</keyword>
<accession>A0A9D2IPY5</accession>
<evidence type="ECO:0000256" key="1">
    <source>
        <dbReference type="SAM" id="Coils"/>
    </source>
</evidence>
<gene>
    <name evidence="2" type="ORF">IAA22_07390</name>
</gene>
<dbReference type="Pfam" id="PF12897">
    <property type="entry name" value="Asp_aminotransf"/>
    <property type="match status" value="1"/>
</dbReference>
<dbReference type="PANTHER" id="PTHR43799">
    <property type="entry name" value="AMINOTRANSFERASE, PUTATIVE-RELATED"/>
    <property type="match status" value="1"/>
</dbReference>
<dbReference type="Proteomes" id="UP000824029">
    <property type="component" value="Unassembled WGS sequence"/>
</dbReference>
<keyword evidence="2" id="KW-0808">Transferase</keyword>
<dbReference type="InterPro" id="IPR024551">
    <property type="entry name" value="AspAT_Ic"/>
</dbReference>
<name>A0A9D2IPY5_9ACTN</name>
<dbReference type="Gene3D" id="3.90.1150.10">
    <property type="entry name" value="Aspartate Aminotransferase, domain 1"/>
    <property type="match status" value="1"/>
</dbReference>
<dbReference type="InterPro" id="IPR015424">
    <property type="entry name" value="PyrdxlP-dep_Trfase"/>
</dbReference>
<comment type="caution">
    <text evidence="2">The sequence shown here is derived from an EMBL/GenBank/DDBJ whole genome shotgun (WGS) entry which is preliminary data.</text>
</comment>
<dbReference type="AlphaFoldDB" id="A0A9D2IPY5"/>
<protein>
    <submittedName>
        <fullName evidence="2">Aminotransferase class I/II-fold pyridoxal phosphate-dependent enzyme</fullName>
    </submittedName>
</protein>
<sequence length="429" mass="46290">MPNAYQNMTDAALDAAIAELEAQADDLRALNLKLDMARGKPSPEQTALSKPMLDLLSADTDLRDQGVDADNYGAPDGLPSARALAAELLGVDPANVSVIGSSSLNLMYDCVEHGYVHGIGGNEPWCKQGVVKFLCPAPGYDRHFTVTESFGIQNVPVPMREDGPDMDVVREYVEKDATVKGIWCVPKYANPTGVTYSDDVVRAFAALRPAAPDFRIFWDNAYAVHTFDGEGDELMNIFDALAEQGDEKNLVYEFASTAKVTFPSSGMAWVTASPADMAELRRAFSAMRVSPEKISQLAHVRFLKDAAGVAEHMRRHAALVAPRFALVEEKLSAGLGELGCATWTHPKGGYFVSFEGPRGSAKAIVELAAELGVTLTPAGAPWPYGRDPEDTNIRIAPTYPSLEELGQALDVFVVAVKLVSARLARSERA</sequence>
<feature type="coiled-coil region" evidence="1">
    <location>
        <begin position="10"/>
        <end position="37"/>
    </location>
</feature>
<dbReference type="InterPro" id="IPR015421">
    <property type="entry name" value="PyrdxlP-dep_Trfase_major"/>
</dbReference>
<organism evidence="2 3">
    <name type="scientific">Candidatus Olsenella stercoravium</name>
    <dbReference type="NCBI Taxonomy" id="2838713"/>
    <lineage>
        <taxon>Bacteria</taxon>
        <taxon>Bacillati</taxon>
        <taxon>Actinomycetota</taxon>
        <taxon>Coriobacteriia</taxon>
        <taxon>Coriobacteriales</taxon>
        <taxon>Atopobiaceae</taxon>
        <taxon>Olsenella</taxon>
    </lineage>
</organism>